<comment type="caution">
    <text evidence="1">The sequence shown here is derived from an EMBL/GenBank/DDBJ whole genome shotgun (WGS) entry which is preliminary data.</text>
</comment>
<dbReference type="SUPFAM" id="SSF52540">
    <property type="entry name" value="P-loop containing nucleoside triphosphate hydrolases"/>
    <property type="match status" value="1"/>
</dbReference>
<dbReference type="RefSeq" id="WP_344587399.1">
    <property type="nucleotide sequence ID" value="NZ_BAAARW010000003.1"/>
</dbReference>
<dbReference type="InterPro" id="IPR027417">
    <property type="entry name" value="P-loop_NTPase"/>
</dbReference>
<dbReference type="Proteomes" id="UP001501231">
    <property type="component" value="Unassembled WGS sequence"/>
</dbReference>
<dbReference type="Gene3D" id="3.40.50.300">
    <property type="entry name" value="P-loop containing nucleotide triphosphate hydrolases"/>
    <property type="match status" value="1"/>
</dbReference>
<protein>
    <recommendedName>
        <fullName evidence="3">Sulfotransferase family protein</fullName>
    </recommendedName>
</protein>
<sequence>MSHTFADDGSGVIFITGAPGSKWSGIAHALSYAEPVNRSDISEDRTYVGEVGVVHLGNYFGPGMEHGEDFDRLSRLDKEDLVTELAKPFSRPGGTMIMKSHLFSRHLDHLRALFPKARMLLVHRSEEECLDWWIDCGGFDISFPDYSWYQNLDNMRVQIARDNSALMDFTRRHGLRFQRYDDLAVVADALGLRFTEERADSISALPFEKEHGFGRDTGGPAQVLRSIRRHARSTTLAWI</sequence>
<evidence type="ECO:0000313" key="1">
    <source>
        <dbReference type="EMBL" id="GAA2405184.1"/>
    </source>
</evidence>
<keyword evidence="2" id="KW-1185">Reference proteome</keyword>
<accession>A0ABN3IJF1</accession>
<reference evidence="1 2" key="1">
    <citation type="journal article" date="2019" name="Int. J. Syst. Evol. Microbiol.">
        <title>The Global Catalogue of Microorganisms (GCM) 10K type strain sequencing project: providing services to taxonomists for standard genome sequencing and annotation.</title>
        <authorList>
            <consortium name="The Broad Institute Genomics Platform"/>
            <consortium name="The Broad Institute Genome Sequencing Center for Infectious Disease"/>
            <person name="Wu L."/>
            <person name="Ma J."/>
        </authorList>
    </citation>
    <scope>NUCLEOTIDE SEQUENCE [LARGE SCALE GENOMIC DNA]</scope>
    <source>
        <strain evidence="1 2">JCM 3325</strain>
    </source>
</reference>
<evidence type="ECO:0000313" key="2">
    <source>
        <dbReference type="Proteomes" id="UP001501231"/>
    </source>
</evidence>
<evidence type="ECO:0008006" key="3">
    <source>
        <dbReference type="Google" id="ProtNLM"/>
    </source>
</evidence>
<name>A0ABN3IJF1_9ACTN</name>
<dbReference type="EMBL" id="BAAARW010000003">
    <property type="protein sequence ID" value="GAA2405184.1"/>
    <property type="molecule type" value="Genomic_DNA"/>
</dbReference>
<organism evidence="1 2">
    <name type="scientific">Actinomadura vinacea</name>
    <dbReference type="NCBI Taxonomy" id="115336"/>
    <lineage>
        <taxon>Bacteria</taxon>
        <taxon>Bacillati</taxon>
        <taxon>Actinomycetota</taxon>
        <taxon>Actinomycetes</taxon>
        <taxon>Streptosporangiales</taxon>
        <taxon>Thermomonosporaceae</taxon>
        <taxon>Actinomadura</taxon>
    </lineage>
</organism>
<proteinExistence type="predicted"/>
<gene>
    <name evidence="1" type="ORF">GCM10010191_11230</name>
</gene>